<sequence>MRTFATIEGLPVLSLATGEECGHVVDLLYEDGAVAGLVIDVKGWFRRAMMLPLEAVESFGEDGVMVTDSDVLQPFHKSGAAVLKSGRKRLQGTPLLTKEGEKLGLVEDVYFHEELGTIIGYEVTEGLVADILEGRKVVKSEAKLTIGGGRAILTE</sequence>
<dbReference type="SUPFAM" id="SSF50346">
    <property type="entry name" value="PRC-barrel domain"/>
    <property type="match status" value="2"/>
</dbReference>
<comment type="caution">
    <text evidence="2">The sequence shown here is derived from an EMBL/GenBank/DDBJ whole genome shotgun (WGS) entry which is preliminary data.</text>
</comment>
<organism evidence="2 3">
    <name type="scientific">Halalkalibacter oceani</name>
    <dbReference type="NCBI Taxonomy" id="1653776"/>
    <lineage>
        <taxon>Bacteria</taxon>
        <taxon>Bacillati</taxon>
        <taxon>Bacillota</taxon>
        <taxon>Bacilli</taxon>
        <taxon>Bacillales</taxon>
        <taxon>Bacillaceae</taxon>
        <taxon>Halalkalibacter</taxon>
    </lineage>
</organism>
<dbReference type="Proteomes" id="UP001139179">
    <property type="component" value="Unassembled WGS sequence"/>
</dbReference>
<dbReference type="AlphaFoldDB" id="A0A9X2DL31"/>
<feature type="domain" description="PRC-barrel" evidence="1">
    <location>
        <begin position="5"/>
        <end position="69"/>
    </location>
</feature>
<proteinExistence type="predicted"/>
<dbReference type="InterPro" id="IPR011033">
    <property type="entry name" value="PRC_barrel-like_sf"/>
</dbReference>
<dbReference type="RefSeq" id="WP_251221566.1">
    <property type="nucleotide sequence ID" value="NZ_JAMBOL010000001.1"/>
</dbReference>
<dbReference type="EMBL" id="JAMBOL010000001">
    <property type="protein sequence ID" value="MCM3712706.1"/>
    <property type="molecule type" value="Genomic_DNA"/>
</dbReference>
<dbReference type="Pfam" id="PF05239">
    <property type="entry name" value="PRC"/>
    <property type="match status" value="2"/>
</dbReference>
<reference evidence="2" key="1">
    <citation type="submission" date="2022-05" db="EMBL/GenBank/DDBJ databases">
        <title>Comparative Genomics of Spacecraft Associated Microbes.</title>
        <authorList>
            <person name="Tran M.T."/>
            <person name="Wright A."/>
            <person name="Seuylemezian A."/>
            <person name="Eisen J."/>
            <person name="Coil D."/>
        </authorList>
    </citation>
    <scope>NUCLEOTIDE SEQUENCE</scope>
    <source>
        <strain evidence="2">214.1.1</strain>
    </source>
</reference>
<gene>
    <name evidence="2" type="ORF">M3202_01305</name>
</gene>
<name>A0A9X2DL31_9BACI</name>
<protein>
    <submittedName>
        <fullName evidence="2">PRC-barrel domain-containing protein</fullName>
    </submittedName>
</protein>
<dbReference type="Gene3D" id="2.30.30.240">
    <property type="entry name" value="PRC-barrel domain"/>
    <property type="match status" value="2"/>
</dbReference>
<evidence type="ECO:0000313" key="2">
    <source>
        <dbReference type="EMBL" id="MCM3712706.1"/>
    </source>
</evidence>
<evidence type="ECO:0000259" key="1">
    <source>
        <dbReference type="Pfam" id="PF05239"/>
    </source>
</evidence>
<feature type="domain" description="PRC-barrel" evidence="1">
    <location>
        <begin position="88"/>
        <end position="135"/>
    </location>
</feature>
<dbReference type="InterPro" id="IPR027275">
    <property type="entry name" value="PRC-brl_dom"/>
</dbReference>
<accession>A0A9X2DL31</accession>
<keyword evidence="3" id="KW-1185">Reference proteome</keyword>
<evidence type="ECO:0000313" key="3">
    <source>
        <dbReference type="Proteomes" id="UP001139179"/>
    </source>
</evidence>